<dbReference type="EMBL" id="RCZA01000002">
    <property type="protein sequence ID" value="TPG86189.1"/>
    <property type="molecule type" value="Genomic_DNA"/>
</dbReference>
<sequence length="78" mass="8672">MSHQSPARHCVWRGFLLPDVFVSAVRASSRASSLPQGICAWHKSYAHWRSTVGASLLAMAICQTPHQQRPIIIGFVCR</sequence>
<evidence type="ECO:0000313" key="1">
    <source>
        <dbReference type="EMBL" id="TPG86189.1"/>
    </source>
</evidence>
<organism evidence="1 2">
    <name type="scientific">Pseudomonas mandelii</name>
    <dbReference type="NCBI Taxonomy" id="75612"/>
    <lineage>
        <taxon>Bacteria</taxon>
        <taxon>Pseudomonadati</taxon>
        <taxon>Pseudomonadota</taxon>
        <taxon>Gammaproteobacteria</taxon>
        <taxon>Pseudomonadales</taxon>
        <taxon>Pseudomonadaceae</taxon>
        <taxon>Pseudomonas</taxon>
    </lineage>
</organism>
<gene>
    <name evidence="1" type="ORF">EAH74_04840</name>
</gene>
<reference evidence="1 2" key="1">
    <citation type="journal article" date="2019" name="Environ. Microbiol.">
        <title>Species interactions and distinct microbial communities in high Arctic permafrost affected cryosols are associated with the CH4 and CO2 gas fluxes.</title>
        <authorList>
            <person name="Altshuler I."/>
            <person name="Hamel J."/>
            <person name="Turney S."/>
            <person name="Magnuson E."/>
            <person name="Levesque R."/>
            <person name="Greer C."/>
            <person name="Whyte L.G."/>
        </authorList>
    </citation>
    <scope>NUCLEOTIDE SEQUENCE [LARGE SCALE GENOMIC DNA]</scope>
    <source>
        <strain evidence="1 2">OWC5</strain>
    </source>
</reference>
<comment type="caution">
    <text evidence="1">The sequence shown here is derived from an EMBL/GenBank/DDBJ whole genome shotgun (WGS) entry which is preliminary data.</text>
</comment>
<evidence type="ECO:0000313" key="2">
    <source>
        <dbReference type="Proteomes" id="UP000320914"/>
    </source>
</evidence>
<name>A0A502IH23_9PSED</name>
<protein>
    <submittedName>
        <fullName evidence="1">Uncharacterized protein</fullName>
    </submittedName>
</protein>
<dbReference type="AlphaFoldDB" id="A0A502IH23"/>
<proteinExistence type="predicted"/>
<accession>A0A502IH23</accession>
<dbReference type="Proteomes" id="UP000320914">
    <property type="component" value="Unassembled WGS sequence"/>
</dbReference>